<evidence type="ECO:0000256" key="3">
    <source>
        <dbReference type="ARBA" id="ARBA00022840"/>
    </source>
</evidence>
<evidence type="ECO:0000256" key="1">
    <source>
        <dbReference type="ARBA" id="ARBA00022598"/>
    </source>
</evidence>
<dbReference type="PANTHER" id="PTHR43585">
    <property type="entry name" value="FUMIPYRROLE BIOSYNTHESIS PROTEIN C"/>
    <property type="match status" value="1"/>
</dbReference>
<keyword evidence="1" id="KW-0436">Ligase</keyword>
<dbReference type="RefSeq" id="WP_311423142.1">
    <property type="nucleotide sequence ID" value="NZ_JAVREH010000012.1"/>
</dbReference>
<evidence type="ECO:0000313" key="6">
    <source>
        <dbReference type="EMBL" id="MDT0261988.1"/>
    </source>
</evidence>
<dbReference type="EMBL" id="JAVREH010000012">
    <property type="protein sequence ID" value="MDT0261988.1"/>
    <property type="molecule type" value="Genomic_DNA"/>
</dbReference>
<dbReference type="Proteomes" id="UP001183176">
    <property type="component" value="Unassembled WGS sequence"/>
</dbReference>
<organism evidence="6 7">
    <name type="scientific">Jatrophihabitans lederbergiae</name>
    <dbReference type="NCBI Taxonomy" id="3075547"/>
    <lineage>
        <taxon>Bacteria</taxon>
        <taxon>Bacillati</taxon>
        <taxon>Actinomycetota</taxon>
        <taxon>Actinomycetes</taxon>
        <taxon>Jatrophihabitantales</taxon>
        <taxon>Jatrophihabitantaceae</taxon>
        <taxon>Jatrophihabitans</taxon>
    </lineage>
</organism>
<dbReference type="PROSITE" id="PS50975">
    <property type="entry name" value="ATP_GRASP"/>
    <property type="match status" value="1"/>
</dbReference>
<name>A0ABU2JB84_9ACTN</name>
<dbReference type="Pfam" id="PF13535">
    <property type="entry name" value="ATP-grasp_4"/>
    <property type="match status" value="1"/>
</dbReference>
<evidence type="ECO:0000256" key="2">
    <source>
        <dbReference type="ARBA" id="ARBA00022741"/>
    </source>
</evidence>
<protein>
    <submittedName>
        <fullName evidence="6">ATP-grasp domain-containing protein</fullName>
    </submittedName>
</protein>
<keyword evidence="7" id="KW-1185">Reference proteome</keyword>
<evidence type="ECO:0000313" key="7">
    <source>
        <dbReference type="Proteomes" id="UP001183176"/>
    </source>
</evidence>
<dbReference type="PANTHER" id="PTHR43585:SF2">
    <property type="entry name" value="ATP-GRASP ENZYME FSQD"/>
    <property type="match status" value="1"/>
</dbReference>
<proteinExistence type="predicted"/>
<sequence length="415" mass="44095">MSARKRIILIGSGMAAFREYALSAVASKADVVLVSKFPLTWETPYCVDSVVVDIDDFPAVIERLTGLNPDGVLTYDERYVELTAQLTAMFGVAGPTVDAVRAVKDKSELRGLLRQAGVGAIGFGVAETIRQAHDIVDVLGLPVVFKPRALGGSVGVRLVTGADQIEGAFADAVGARIGPVRSRYDGVLIEEYIDGPEISVDAVTYQGVTTALVIAEKETGLDPYFEELGHIVPPRAELLSDEALDLVRRTHQVAGLDNVVSHTELRLSSRGPRVIELNARLAGDLIPYLGLLAHGVDLAGAAADIALGIEPSTERKDLGTAAVRFLYPAQDILVRSVSLPKPVEEYPGLDSFTVLCEPGTEVLLPPRGYLSRLASLVAHGDTREECLATISDCSDAVAIDTEVLSTDTAQTPDAG</sequence>
<keyword evidence="2 4" id="KW-0547">Nucleotide-binding</keyword>
<feature type="domain" description="ATP-grasp" evidence="5">
    <location>
        <begin position="110"/>
        <end position="307"/>
    </location>
</feature>
<gene>
    <name evidence="6" type="ORF">RM423_11325</name>
</gene>
<evidence type="ECO:0000259" key="5">
    <source>
        <dbReference type="PROSITE" id="PS50975"/>
    </source>
</evidence>
<dbReference type="InterPro" id="IPR052032">
    <property type="entry name" value="ATP-dep_AA_Ligase"/>
</dbReference>
<dbReference type="SUPFAM" id="SSF56059">
    <property type="entry name" value="Glutathione synthetase ATP-binding domain-like"/>
    <property type="match status" value="1"/>
</dbReference>
<dbReference type="InterPro" id="IPR011761">
    <property type="entry name" value="ATP-grasp"/>
</dbReference>
<accession>A0ABU2JB84</accession>
<reference evidence="7" key="1">
    <citation type="submission" date="2023-07" db="EMBL/GenBank/DDBJ databases">
        <title>30 novel species of actinomycetes from the DSMZ collection.</title>
        <authorList>
            <person name="Nouioui I."/>
        </authorList>
    </citation>
    <scope>NUCLEOTIDE SEQUENCE [LARGE SCALE GENOMIC DNA]</scope>
    <source>
        <strain evidence="7">DSM 44399</strain>
    </source>
</reference>
<dbReference type="Gene3D" id="3.30.470.20">
    <property type="entry name" value="ATP-grasp fold, B domain"/>
    <property type="match status" value="1"/>
</dbReference>
<comment type="caution">
    <text evidence="6">The sequence shown here is derived from an EMBL/GenBank/DDBJ whole genome shotgun (WGS) entry which is preliminary data.</text>
</comment>
<keyword evidence="3 4" id="KW-0067">ATP-binding</keyword>
<dbReference type="SMART" id="SM01209">
    <property type="entry name" value="GARS_A"/>
    <property type="match status" value="1"/>
</dbReference>
<evidence type="ECO:0000256" key="4">
    <source>
        <dbReference type="PROSITE-ProRule" id="PRU00409"/>
    </source>
</evidence>